<protein>
    <recommendedName>
        <fullName evidence="11">Zinc metalloprotease</fullName>
        <ecNumber evidence="11">3.4.24.-</ecNumber>
    </recommendedName>
</protein>
<dbReference type="EC" id="3.4.24.-" evidence="11"/>
<name>A0A0G0NIU6_9BACT</name>
<dbReference type="Gene3D" id="2.30.42.10">
    <property type="match status" value="1"/>
</dbReference>
<feature type="domain" description="Peptidase M50" evidence="12">
    <location>
        <begin position="69"/>
        <end position="361"/>
    </location>
</feature>
<accession>A0A0G0NIU6</accession>
<dbReference type="SUPFAM" id="SSF50156">
    <property type="entry name" value="PDZ domain-like"/>
    <property type="match status" value="1"/>
</dbReference>
<proteinExistence type="inferred from homology"/>
<sequence>MLLTIIAFIAVLSILVFAHELGHFWTARRFGTKCEEFGFGYPPRACGFYKNNQQKWVWLWGKKEVSDASDTIYSINWIPVGGFVKIKGENGEGKTDVNSFAHKKIWQRALILSAGVIMNVILAGVLFSLGMMLGMPQMLDTVPKQATVSQPQIQIVQVLDKAPASGQLKMGDIIMSVDNQVFIKNQELIDYTASKVDQPIAYVIKRGGKEQTIVVTPQIIPETGKGGIGVAIAEVGIVKYPWYAALWYGFKTAIIMLWAIVLGLYELIKSLFTDQSLAGQVAGPVGIAALTGQMAHMGFVYLLNFTAILSLNLALINFLPLPALDGGRLLFLVIEKIKGKPVKQTTEALVHNIGFILLMLLVLIVTFKDVANLGCWTCKLKELFS</sequence>
<evidence type="ECO:0000313" key="13">
    <source>
        <dbReference type="EMBL" id="KKR15428.1"/>
    </source>
</evidence>
<feature type="transmembrane region" description="Helical" evidence="11">
    <location>
        <begin position="105"/>
        <end position="129"/>
    </location>
</feature>
<dbReference type="Pfam" id="PF02163">
    <property type="entry name" value="Peptidase_M50"/>
    <property type="match status" value="2"/>
</dbReference>
<dbReference type="GO" id="GO:0006508">
    <property type="term" value="P:proteolysis"/>
    <property type="evidence" value="ECO:0007669"/>
    <property type="project" value="UniProtKB-KW"/>
</dbReference>
<reference evidence="13 14" key="1">
    <citation type="journal article" date="2015" name="Nature">
        <title>rRNA introns, odd ribosomes, and small enigmatic genomes across a large radiation of phyla.</title>
        <authorList>
            <person name="Brown C.T."/>
            <person name="Hug L.A."/>
            <person name="Thomas B.C."/>
            <person name="Sharon I."/>
            <person name="Castelle C.J."/>
            <person name="Singh A."/>
            <person name="Wilkins M.J."/>
            <person name="Williams K.H."/>
            <person name="Banfield J.F."/>
        </authorList>
    </citation>
    <scope>NUCLEOTIDE SEQUENCE [LARGE SCALE GENOMIC DNA]</scope>
</reference>
<evidence type="ECO:0000256" key="11">
    <source>
        <dbReference type="RuleBase" id="RU362031"/>
    </source>
</evidence>
<feature type="transmembrane region" description="Helical" evidence="11">
    <location>
        <begin position="299"/>
        <end position="319"/>
    </location>
</feature>
<feature type="transmembrane region" description="Helical" evidence="11">
    <location>
        <begin position="245"/>
        <end position="265"/>
    </location>
</feature>
<dbReference type="NCBIfam" id="TIGR00054">
    <property type="entry name" value="RIP metalloprotease RseP"/>
    <property type="match status" value="1"/>
</dbReference>
<evidence type="ECO:0000256" key="9">
    <source>
        <dbReference type="ARBA" id="ARBA00023049"/>
    </source>
</evidence>
<dbReference type="GO" id="GO:0046872">
    <property type="term" value="F:metal ion binding"/>
    <property type="evidence" value="ECO:0007669"/>
    <property type="project" value="UniProtKB-KW"/>
</dbReference>
<dbReference type="InterPro" id="IPR008915">
    <property type="entry name" value="Peptidase_M50"/>
</dbReference>
<evidence type="ECO:0000256" key="4">
    <source>
        <dbReference type="ARBA" id="ARBA00022670"/>
    </source>
</evidence>
<keyword evidence="11" id="KW-0479">Metal-binding</keyword>
<evidence type="ECO:0000259" key="12">
    <source>
        <dbReference type="Pfam" id="PF02163"/>
    </source>
</evidence>
<keyword evidence="5 11" id="KW-0812">Transmembrane</keyword>
<evidence type="ECO:0000313" key="14">
    <source>
        <dbReference type="Proteomes" id="UP000034048"/>
    </source>
</evidence>
<evidence type="ECO:0000256" key="8">
    <source>
        <dbReference type="ARBA" id="ARBA00022989"/>
    </source>
</evidence>
<dbReference type="PANTHER" id="PTHR42837">
    <property type="entry name" value="REGULATOR OF SIGMA-E PROTEASE RSEP"/>
    <property type="match status" value="1"/>
</dbReference>
<dbReference type="PANTHER" id="PTHR42837:SF2">
    <property type="entry name" value="MEMBRANE METALLOPROTEASE ARASP2, CHLOROPLASTIC-RELATED"/>
    <property type="match status" value="1"/>
</dbReference>
<gene>
    <name evidence="13" type="ORF">UT42_C0002G0009</name>
</gene>
<feature type="transmembrane region" description="Helical" evidence="11">
    <location>
        <begin position="348"/>
        <end position="367"/>
    </location>
</feature>
<keyword evidence="6 11" id="KW-0378">Hydrolase</keyword>
<evidence type="ECO:0000256" key="6">
    <source>
        <dbReference type="ARBA" id="ARBA00022801"/>
    </source>
</evidence>
<dbReference type="InterPro" id="IPR004387">
    <property type="entry name" value="Pept_M50_Zn"/>
</dbReference>
<dbReference type="GO" id="GO:0004222">
    <property type="term" value="F:metalloendopeptidase activity"/>
    <property type="evidence" value="ECO:0007669"/>
    <property type="project" value="InterPro"/>
</dbReference>
<keyword evidence="4 13" id="KW-0645">Protease</keyword>
<dbReference type="InterPro" id="IPR036034">
    <property type="entry name" value="PDZ_sf"/>
</dbReference>
<organism evidence="13 14">
    <name type="scientific">Candidatus Falkowbacteria bacterium GW2011_GWA2_39_24</name>
    <dbReference type="NCBI Taxonomy" id="1618634"/>
    <lineage>
        <taxon>Bacteria</taxon>
        <taxon>Candidatus Falkowiibacteriota</taxon>
    </lineage>
</organism>
<dbReference type="CDD" id="cd06163">
    <property type="entry name" value="S2P-M50_PDZ_RseP-like"/>
    <property type="match status" value="1"/>
</dbReference>
<evidence type="ECO:0000256" key="2">
    <source>
        <dbReference type="ARBA" id="ARBA00004141"/>
    </source>
</evidence>
<keyword evidence="9 11" id="KW-0482">Metalloprotease</keyword>
<feature type="domain" description="Peptidase M50" evidence="12">
    <location>
        <begin position="7"/>
        <end position="52"/>
    </location>
</feature>
<dbReference type="EMBL" id="LBWS01000002">
    <property type="protein sequence ID" value="KKR15428.1"/>
    <property type="molecule type" value="Genomic_DNA"/>
</dbReference>
<dbReference type="Proteomes" id="UP000034048">
    <property type="component" value="Unassembled WGS sequence"/>
</dbReference>
<comment type="subcellular location">
    <subcellularLocation>
        <location evidence="2">Membrane</location>
        <topology evidence="2">Multi-pass membrane protein</topology>
    </subcellularLocation>
</comment>
<comment type="similarity">
    <text evidence="3 11">Belongs to the peptidase M50B family.</text>
</comment>
<evidence type="ECO:0000256" key="1">
    <source>
        <dbReference type="ARBA" id="ARBA00001947"/>
    </source>
</evidence>
<evidence type="ECO:0000256" key="7">
    <source>
        <dbReference type="ARBA" id="ARBA00022833"/>
    </source>
</evidence>
<evidence type="ECO:0000256" key="5">
    <source>
        <dbReference type="ARBA" id="ARBA00022692"/>
    </source>
</evidence>
<evidence type="ECO:0000256" key="10">
    <source>
        <dbReference type="ARBA" id="ARBA00023136"/>
    </source>
</evidence>
<comment type="cofactor">
    <cofactor evidence="1 11">
        <name>Zn(2+)</name>
        <dbReference type="ChEBI" id="CHEBI:29105"/>
    </cofactor>
</comment>
<keyword evidence="10 11" id="KW-0472">Membrane</keyword>
<keyword evidence="7 11" id="KW-0862">Zinc</keyword>
<comment type="caution">
    <text evidence="13">The sequence shown here is derived from an EMBL/GenBank/DDBJ whole genome shotgun (WGS) entry which is preliminary data.</text>
</comment>
<evidence type="ECO:0000256" key="3">
    <source>
        <dbReference type="ARBA" id="ARBA00007931"/>
    </source>
</evidence>
<dbReference type="AlphaFoldDB" id="A0A0G0NIU6"/>
<dbReference type="GO" id="GO:0016020">
    <property type="term" value="C:membrane"/>
    <property type="evidence" value="ECO:0007669"/>
    <property type="project" value="UniProtKB-SubCell"/>
</dbReference>
<keyword evidence="8 11" id="KW-1133">Transmembrane helix</keyword>